<dbReference type="HOGENOM" id="CLU_1661257_0_0_1"/>
<protein>
    <submittedName>
        <fullName evidence="1">Uncharacterized protein</fullName>
    </submittedName>
</protein>
<dbReference type="EMBL" id="DS027684">
    <property type="protein sequence ID" value="EAW25555.1"/>
    <property type="molecule type" value="Genomic_DNA"/>
</dbReference>
<keyword evidence="2" id="KW-1185">Reference proteome</keyword>
<proteinExistence type="predicted"/>
<name>A1CUX8_NEOFI</name>
<dbReference type="AlphaFoldDB" id="A1CUX8"/>
<gene>
    <name evidence="1" type="ORF">NFIA_043740</name>
</gene>
<dbReference type="RefSeq" id="XP_001267452.1">
    <property type="nucleotide sequence ID" value="XM_001267451.1"/>
</dbReference>
<reference evidence="2" key="1">
    <citation type="journal article" date="2008" name="PLoS Genet.">
        <title>Genomic islands in the pathogenic filamentous fungus Aspergillus fumigatus.</title>
        <authorList>
            <person name="Fedorova N.D."/>
            <person name="Khaldi N."/>
            <person name="Joardar V.S."/>
            <person name="Maiti R."/>
            <person name="Amedeo P."/>
            <person name="Anderson M.J."/>
            <person name="Crabtree J."/>
            <person name="Silva J.C."/>
            <person name="Badger J.H."/>
            <person name="Albarraq A."/>
            <person name="Angiuoli S."/>
            <person name="Bussey H."/>
            <person name="Bowyer P."/>
            <person name="Cotty P.J."/>
            <person name="Dyer P.S."/>
            <person name="Egan A."/>
            <person name="Galens K."/>
            <person name="Fraser-Liggett C.M."/>
            <person name="Haas B.J."/>
            <person name="Inman J.M."/>
            <person name="Kent R."/>
            <person name="Lemieux S."/>
            <person name="Malavazi I."/>
            <person name="Orvis J."/>
            <person name="Roemer T."/>
            <person name="Ronning C.M."/>
            <person name="Sundaram J.P."/>
            <person name="Sutton G."/>
            <person name="Turner G."/>
            <person name="Venter J.C."/>
            <person name="White O.R."/>
            <person name="Whitty B.R."/>
            <person name="Youngman P."/>
            <person name="Wolfe K.H."/>
            <person name="Goldman G.H."/>
            <person name="Wortman J.R."/>
            <person name="Jiang B."/>
            <person name="Denning D.W."/>
            <person name="Nierman W.C."/>
        </authorList>
    </citation>
    <scope>NUCLEOTIDE SEQUENCE [LARGE SCALE GENOMIC DNA]</scope>
    <source>
        <strain evidence="2">ATCC 1020 / DSM 3700 / CBS 544.65 / FGSC A1164 / JCM 1740 / NRRL 181 / WB 181</strain>
    </source>
</reference>
<accession>A1CUX8</accession>
<dbReference type="VEuPathDB" id="FungiDB:NFIA_043740"/>
<dbReference type="GeneID" id="4594159"/>
<organism evidence="1 2">
    <name type="scientific">Neosartorya fischeri (strain ATCC 1020 / DSM 3700 / CBS 544.65 / FGSC A1164 / JCM 1740 / NRRL 181 / WB 181)</name>
    <name type="common">Aspergillus fischerianus</name>
    <dbReference type="NCBI Taxonomy" id="331117"/>
    <lineage>
        <taxon>Eukaryota</taxon>
        <taxon>Fungi</taxon>
        <taxon>Dikarya</taxon>
        <taxon>Ascomycota</taxon>
        <taxon>Pezizomycotina</taxon>
        <taxon>Eurotiomycetes</taxon>
        <taxon>Eurotiomycetidae</taxon>
        <taxon>Eurotiales</taxon>
        <taxon>Aspergillaceae</taxon>
        <taxon>Aspergillus</taxon>
        <taxon>Aspergillus subgen. Fumigati</taxon>
    </lineage>
</organism>
<evidence type="ECO:0000313" key="1">
    <source>
        <dbReference type="EMBL" id="EAW25555.1"/>
    </source>
</evidence>
<evidence type="ECO:0000313" key="2">
    <source>
        <dbReference type="Proteomes" id="UP000006702"/>
    </source>
</evidence>
<dbReference type="KEGG" id="nfi:NFIA_043740"/>
<sequence>MHYPLYKKSVRTWRLFGEDSSAARSSVGISVGARWVAGCGRTVAFDCSHGCLTVLVSNETGLRMRQQWRSETRGEVELNQTCSGAEELTGQINVSSARRRLQKIDDQNRGSARIKNMANSCVERQRSVSAAYVGGNVAGAAVSCSVTVNADIVILHLKE</sequence>
<dbReference type="Proteomes" id="UP000006702">
    <property type="component" value="Unassembled WGS sequence"/>
</dbReference>